<protein>
    <recommendedName>
        <fullName evidence="4">Porin</fullName>
    </recommendedName>
</protein>
<reference evidence="2 3" key="1">
    <citation type="submission" date="2019-01" db="EMBL/GenBank/DDBJ databases">
        <title>Genome sequences of marine Pseudoalteromonas species.</title>
        <authorList>
            <person name="Boraston A.B."/>
            <person name="Hehemann J.-H."/>
            <person name="Vickers C.J."/>
            <person name="Salama-Alber O."/>
            <person name="Abe K."/>
            <person name="Hettle A.J."/>
        </authorList>
    </citation>
    <scope>NUCLEOTIDE SEQUENCE [LARGE SCALE GENOMIC DNA]</scope>
    <source>
        <strain evidence="2 3">PS42</strain>
    </source>
</reference>
<dbReference type="Proteomes" id="UP000324162">
    <property type="component" value="Unassembled WGS sequence"/>
</dbReference>
<dbReference type="PROSITE" id="PS51257">
    <property type="entry name" value="PROKAR_LIPOPROTEIN"/>
    <property type="match status" value="1"/>
</dbReference>
<evidence type="ECO:0000256" key="1">
    <source>
        <dbReference type="SAM" id="SignalP"/>
    </source>
</evidence>
<name>A0AB73BDE8_9GAMM</name>
<dbReference type="EMBL" id="SEUK01000054">
    <property type="protein sequence ID" value="KAA1157536.1"/>
    <property type="molecule type" value="Genomic_DNA"/>
</dbReference>
<dbReference type="InterPro" id="IPR010870">
    <property type="entry name" value="Porin_O/P"/>
</dbReference>
<dbReference type="Pfam" id="PF07396">
    <property type="entry name" value="Porin_O_P"/>
    <property type="match status" value="1"/>
</dbReference>
<evidence type="ECO:0000313" key="2">
    <source>
        <dbReference type="EMBL" id="KAA1157536.1"/>
    </source>
</evidence>
<dbReference type="SUPFAM" id="SSF56935">
    <property type="entry name" value="Porins"/>
    <property type="match status" value="1"/>
</dbReference>
<proteinExistence type="predicted"/>
<organism evidence="2 3">
    <name type="scientific">Pseudoalteromonas fuliginea</name>
    <dbReference type="NCBI Taxonomy" id="1872678"/>
    <lineage>
        <taxon>Bacteria</taxon>
        <taxon>Pseudomonadati</taxon>
        <taxon>Pseudomonadota</taxon>
        <taxon>Gammaproteobacteria</taxon>
        <taxon>Alteromonadales</taxon>
        <taxon>Pseudoalteromonadaceae</taxon>
        <taxon>Pseudoalteromonas</taxon>
    </lineage>
</organism>
<dbReference type="InterPro" id="IPR023614">
    <property type="entry name" value="Porin_dom_sf"/>
</dbReference>
<evidence type="ECO:0008006" key="4">
    <source>
        <dbReference type="Google" id="ProtNLM"/>
    </source>
</evidence>
<gene>
    <name evidence="2" type="ORF">EU508_17585</name>
</gene>
<evidence type="ECO:0000313" key="3">
    <source>
        <dbReference type="Proteomes" id="UP000324162"/>
    </source>
</evidence>
<dbReference type="RefSeq" id="WP_149615046.1">
    <property type="nucleotide sequence ID" value="NZ_SEUK01000054.1"/>
</dbReference>
<comment type="caution">
    <text evidence="2">The sequence shown here is derived from an EMBL/GenBank/DDBJ whole genome shotgun (WGS) entry which is preliminary data.</text>
</comment>
<keyword evidence="1" id="KW-0732">Signal</keyword>
<sequence length="415" mass="46752">MKFSYKLTAVAAALLACTPAYASEPEPELIQASYDKGYFVFGTDSESFALKFDGRIMLDAGTVSSDKNAFVENNEIRRARFAIKTKFSNKWAGEFDIDFAENDPSIKDMWISYTGLENFEFKVGNHKPFFSIAELTTSRWATFMETSMITDATAPGRRLGLSGSYQHEDFFVGMSLFGDKIATDNRDPEGDGSEPGVHEEYNYSLRAIYRPYANEDVTRFFHFGVNYLNLKPQSDDDSKMRLRVGLESSVFDYEPLNTGKVKDVSEQVSQGIEFAGRYDKFMVQAEYIKNTFNRIEADDQDIDTDGFYVETSYMIFGSGRNYNLSDGEFGPIYPEHDNGNLEVALRYSTIDLNDGEVLGGSSDNITLALNWYAHTNVVVRLNHTIASLDENADGDGDYIGNDDISITGLRIQYMF</sequence>
<feature type="chain" id="PRO_5044503877" description="Porin" evidence="1">
    <location>
        <begin position="23"/>
        <end position="415"/>
    </location>
</feature>
<accession>A0AB73BDE8</accession>
<feature type="signal peptide" evidence="1">
    <location>
        <begin position="1"/>
        <end position="22"/>
    </location>
</feature>
<dbReference type="Gene3D" id="2.40.160.10">
    <property type="entry name" value="Porin"/>
    <property type="match status" value="1"/>
</dbReference>
<dbReference type="AlphaFoldDB" id="A0AB73BDE8"/>